<evidence type="ECO:0000259" key="1">
    <source>
        <dbReference type="Pfam" id="PF22422"/>
    </source>
</evidence>
<dbReference type="AlphaFoldDB" id="A0A5M6J0P4"/>
<proteinExistence type="predicted"/>
<reference evidence="2 3" key="1">
    <citation type="submission" date="2019-09" db="EMBL/GenBank/DDBJ databases">
        <title>Genome sequence of Rhodovastum atsumiense, a diverse member of the Acetobacteraceae family of non-sulfur purple photosynthetic bacteria.</title>
        <authorList>
            <person name="Meyer T."/>
            <person name="Kyndt J."/>
        </authorList>
    </citation>
    <scope>NUCLEOTIDE SEQUENCE [LARGE SCALE GENOMIC DNA]</scope>
    <source>
        <strain evidence="2 3">DSM 21279</strain>
    </source>
</reference>
<evidence type="ECO:0000313" key="3">
    <source>
        <dbReference type="Proteomes" id="UP000325255"/>
    </source>
</evidence>
<feature type="domain" description="Mannosylglycerate hydrolase MGH1-like glycoside hydrolase" evidence="1">
    <location>
        <begin position="702"/>
        <end position="871"/>
    </location>
</feature>
<dbReference type="OrthoDB" id="9781878at2"/>
<feature type="domain" description="Mannosylglycerate hydrolase MGH1-like glycoside hydrolase" evidence="1">
    <location>
        <begin position="429"/>
        <end position="532"/>
    </location>
</feature>
<protein>
    <submittedName>
        <fullName evidence="2">Glucosidase</fullName>
    </submittedName>
</protein>
<dbReference type="GO" id="GO:0009311">
    <property type="term" value="P:oligosaccharide metabolic process"/>
    <property type="evidence" value="ECO:0007669"/>
    <property type="project" value="InterPro"/>
</dbReference>
<dbReference type="Proteomes" id="UP000325255">
    <property type="component" value="Unassembled WGS sequence"/>
</dbReference>
<dbReference type="InterPro" id="IPR012341">
    <property type="entry name" value="6hp_glycosidase-like_sf"/>
</dbReference>
<dbReference type="Pfam" id="PF22422">
    <property type="entry name" value="MGH1-like_GH"/>
    <property type="match status" value="2"/>
</dbReference>
<dbReference type="InterPro" id="IPR004888">
    <property type="entry name" value="Glycoside_hydrolase_63"/>
</dbReference>
<accession>A0A5M6J0P4</accession>
<comment type="caution">
    <text evidence="2">The sequence shown here is derived from an EMBL/GenBank/DDBJ whole genome shotgun (WGS) entry which is preliminary data.</text>
</comment>
<dbReference type="InterPro" id="IPR008928">
    <property type="entry name" value="6-hairpin_glycosidase_sf"/>
</dbReference>
<gene>
    <name evidence="2" type="ORF">F1189_02820</name>
</gene>
<dbReference type="EMBL" id="VWPK01000003">
    <property type="protein sequence ID" value="KAA5614143.1"/>
    <property type="molecule type" value="Genomic_DNA"/>
</dbReference>
<dbReference type="PANTHER" id="PTHR10412">
    <property type="entry name" value="MANNOSYL-OLIGOSACCHARIDE GLUCOSIDASE"/>
    <property type="match status" value="1"/>
</dbReference>
<dbReference type="GO" id="GO:0004573">
    <property type="term" value="F:Glc3Man9GlcNAc2 oligosaccharide glucosidase activity"/>
    <property type="evidence" value="ECO:0007669"/>
    <property type="project" value="InterPro"/>
</dbReference>
<dbReference type="Gene3D" id="1.50.10.10">
    <property type="match status" value="1"/>
</dbReference>
<dbReference type="InterPro" id="IPR054491">
    <property type="entry name" value="MGH1-like_GH"/>
</dbReference>
<dbReference type="PANTHER" id="PTHR10412:SF10">
    <property type="entry name" value="GLYCOSYL HYDROLASE FAMILY 63 C-TERMINAL DOMAIN-CONTAINING PROTEIN"/>
    <property type="match status" value="1"/>
</dbReference>
<organism evidence="2 3">
    <name type="scientific">Rhodovastum atsumiense</name>
    <dbReference type="NCBI Taxonomy" id="504468"/>
    <lineage>
        <taxon>Bacteria</taxon>
        <taxon>Pseudomonadati</taxon>
        <taxon>Pseudomonadota</taxon>
        <taxon>Alphaproteobacteria</taxon>
        <taxon>Acetobacterales</taxon>
        <taxon>Acetobacteraceae</taxon>
        <taxon>Rhodovastum</taxon>
    </lineage>
</organism>
<name>A0A5M6J0P4_9PROT</name>
<evidence type="ECO:0000313" key="2">
    <source>
        <dbReference type="EMBL" id="KAA5614143.1"/>
    </source>
</evidence>
<keyword evidence="3" id="KW-1185">Reference proteome</keyword>
<sequence length="904" mass="103107">MTARHPLPPCLLETEEGRRLNGPAADPAWRRWGPYLSERQWGTVREDYSPDGTAWDSFPHDHARSRAYRWGEDGIAGWSDDQSLWCLGLALWNGRDPILKERMFGLTNAEGNHGEDVKELYYYSDGVPSHAYMRMRYLYPQAAFPYARLVEENRRRGPQEPELELIDTDVFNEASYFDVTVEYAKASPDDILMCITLRNPGPEAARLHVLPQLWARNTWSWTSGCARPLLRAEGNGVVAATHPLLPSRHLLCEGAPRLLFCENETNFRRLYGIDVPGPCKDGINDCVIGGDEAAVSAQPQGTKCAAWYVLDLGPGATAQIRLRFRPATPKAVDAFADFATILRARITETDEFYAALQRRIADPDARLVQRQAFAGMLWSKQFYYIDIPQWLDGDPVQPPPPPGRRQGRNADWRHLNNADVISMPDKWEYPWYAAWDLAFHCVTLAAIDPGFAKSQLVLLTREWYMHPNGGLPAYEWAFGDVNPPVHAWAAWRVYQMDQALTGTADRAFLERVFHKLLLNFTWWVNRKDPEGRNVFQGGFLGLDNIGIFDRSAPLPTGGCITQSDGTAWMAMYTLNLLRISIELAQQNPVYEDIATKFFEHFLGIAEAMANLSGNGVGLWDEQDQFFYDVLRLPGDRHVPLRIRSMVGLIPLFAVEVIDQAMLDRLPDFAHRLRWYLNYRPDLARLVSRWQEPGRGETHLLSLLRGHRMKALLRRMLDETEFLSPYGVRAVSRDHAEHPYTFEHDGNRFSVGYLPGESDSRLFGGNSNWRGPIWMPVNYMLVESLREFHRYYGENFRVECPVGSGQYLSLREVADELSRRLARLFLRGPDGRRPALGEAALLQQDPAFRDHLLFHEYFHGDTGRGVGAAHQTGWTGLIALLLHPRTEQHLCGFMLNERMLADVRA</sequence>
<dbReference type="SUPFAM" id="SSF48208">
    <property type="entry name" value="Six-hairpin glycosidases"/>
    <property type="match status" value="1"/>
</dbReference>
<dbReference type="RefSeq" id="WP_150039085.1">
    <property type="nucleotide sequence ID" value="NZ_OW485601.1"/>
</dbReference>